<dbReference type="GO" id="GO:0016791">
    <property type="term" value="F:phosphatase activity"/>
    <property type="evidence" value="ECO:0007669"/>
    <property type="project" value="TreeGrafter"/>
</dbReference>
<reference evidence="2 4" key="2">
    <citation type="submission" date="2022-03" db="EMBL/GenBank/DDBJ databases">
        <title>Metagenome-assembled genomes from swine fecal metagenomes.</title>
        <authorList>
            <person name="Holman D.B."/>
            <person name="Kommadath A."/>
        </authorList>
    </citation>
    <scope>NUCLEOTIDE SEQUENCE [LARGE SCALE GENOMIC DNA]</scope>
    <source>
        <strain evidence="2">SUG147</strain>
    </source>
</reference>
<dbReference type="EMBL" id="CBFW010000197">
    <property type="protein sequence ID" value="CDC74101.1"/>
    <property type="molecule type" value="Genomic_DNA"/>
</dbReference>
<dbReference type="Proteomes" id="UP000017938">
    <property type="component" value="Unassembled WGS sequence"/>
</dbReference>
<dbReference type="Proteomes" id="UP001139365">
    <property type="component" value="Unassembled WGS sequence"/>
</dbReference>
<dbReference type="SUPFAM" id="SSF56784">
    <property type="entry name" value="HAD-like"/>
    <property type="match status" value="1"/>
</dbReference>
<proteinExistence type="predicted"/>
<evidence type="ECO:0000313" key="2">
    <source>
        <dbReference type="EMBL" id="MCI5755919.1"/>
    </source>
</evidence>
<reference evidence="1" key="1">
    <citation type="submission" date="2012-11" db="EMBL/GenBank/DDBJ databases">
        <title>Dependencies among metagenomic species, viruses, plasmids and units of genetic variation.</title>
        <authorList>
            <person name="Nielsen H.B."/>
            <person name="Almeida M."/>
            <person name="Juncker A.S."/>
            <person name="Rasmussen S."/>
            <person name="Li J."/>
            <person name="Sunagawa S."/>
            <person name="Plichta D."/>
            <person name="Gautier L."/>
            <person name="Le Chatelier E."/>
            <person name="Peletier E."/>
            <person name="Bonde I."/>
            <person name="Nielsen T."/>
            <person name="Manichanh C."/>
            <person name="Arumugam M."/>
            <person name="Batto J."/>
            <person name="Santos M.B.Q.D."/>
            <person name="Blom N."/>
            <person name="Borruel N."/>
            <person name="Burgdorf K.S."/>
            <person name="Boumezbeur F."/>
            <person name="Casellas F."/>
            <person name="Dore J."/>
            <person name="Guarner F."/>
            <person name="Hansen T."/>
            <person name="Hildebrand F."/>
            <person name="Kaas R.S."/>
            <person name="Kennedy S."/>
            <person name="Kristiansen K."/>
            <person name="Kultima J.R."/>
            <person name="Leonard P."/>
            <person name="Levenez F."/>
            <person name="Lund O."/>
            <person name="Moumen B."/>
            <person name="Le Paslier D."/>
            <person name="Pons N."/>
            <person name="Pedersen O."/>
            <person name="Prifti E."/>
            <person name="Qin J."/>
            <person name="Raes J."/>
            <person name="Tap J."/>
            <person name="Tims S."/>
            <person name="Ussery D.W."/>
            <person name="Yamada T."/>
            <person name="MetaHit consortium"/>
            <person name="Renault P."/>
            <person name="Sicheritz-Ponten T."/>
            <person name="Bork P."/>
            <person name="Wang J."/>
            <person name="Brunak S."/>
            <person name="Ehrlich S.D."/>
        </authorList>
    </citation>
    <scope>NUCLEOTIDE SEQUENCE [LARGE SCALE GENOMIC DNA]</scope>
</reference>
<evidence type="ECO:0000313" key="1">
    <source>
        <dbReference type="EMBL" id="CDC74101.1"/>
    </source>
</evidence>
<protein>
    <submittedName>
        <fullName evidence="1">Cof-like hydrolase</fullName>
    </submittedName>
    <submittedName>
        <fullName evidence="2">HAD family hydrolase</fullName>
    </submittedName>
</protein>
<dbReference type="PANTHER" id="PTHR10000">
    <property type="entry name" value="PHOSPHOSERINE PHOSPHATASE"/>
    <property type="match status" value="1"/>
</dbReference>
<organism evidence="1 3">
    <name type="scientific">Candidatus Colimorpha enterica</name>
    <dbReference type="NCBI Taxonomy" id="3083063"/>
    <lineage>
        <taxon>Bacteria</taxon>
        <taxon>Pseudomonadati</taxon>
        <taxon>Bacteroidota</taxon>
        <taxon>Bacteroidia</taxon>
        <taxon>Bacteroidales</taxon>
        <taxon>Candidatus Colimorpha</taxon>
    </lineage>
</organism>
<gene>
    <name evidence="1" type="ORF">BN580_01413</name>
    <name evidence="2" type="ORF">MR241_06440</name>
</gene>
<dbReference type="STRING" id="1263015.BN580_01413"/>
<dbReference type="InterPro" id="IPR036412">
    <property type="entry name" value="HAD-like_sf"/>
</dbReference>
<evidence type="ECO:0000313" key="3">
    <source>
        <dbReference type="Proteomes" id="UP000017938"/>
    </source>
</evidence>
<dbReference type="InterPro" id="IPR023214">
    <property type="entry name" value="HAD_sf"/>
</dbReference>
<evidence type="ECO:0000313" key="4">
    <source>
        <dbReference type="Proteomes" id="UP001139365"/>
    </source>
</evidence>
<name>R6U1X6_9BACT</name>
<keyword evidence="1" id="KW-0378">Hydrolase</keyword>
<dbReference type="Pfam" id="PF08282">
    <property type="entry name" value="Hydrolase_3"/>
    <property type="match status" value="2"/>
</dbReference>
<dbReference type="Gene3D" id="3.40.50.1000">
    <property type="entry name" value="HAD superfamily/HAD-like"/>
    <property type="match status" value="2"/>
</dbReference>
<dbReference type="AlphaFoldDB" id="R6U1X6"/>
<sequence length="260" mass="29301">MGIFDGILILSDFDGTFAGEGGRIIDRNISAIEYFRANGGHFSFSTGRLPSVMSRIFPDFRTVSNAPLIMCNGALVYEPSEGKILRESWFDGASGRKMADDVLSRFPSMSLAVYPDDMEYHGKIKPEDVPGDRWHKARFNRDDDPQLVSDCRDYLLRNYGDSYNIFRSWYNVVEIVDKSSAKGNCIDFIKKYLKNGGCGEMTAFCIGDYENDIDMLKRADYAFCPSNAIDEVKALCQPPLCHHDRGAVADLIETIRNSYI</sequence>
<dbReference type="PANTHER" id="PTHR10000:SF8">
    <property type="entry name" value="HAD SUPERFAMILY HYDROLASE-LIKE, TYPE 3"/>
    <property type="match status" value="1"/>
</dbReference>
<dbReference type="GO" id="GO:0000287">
    <property type="term" value="F:magnesium ion binding"/>
    <property type="evidence" value="ECO:0007669"/>
    <property type="project" value="TreeGrafter"/>
</dbReference>
<dbReference type="NCBIfam" id="TIGR01484">
    <property type="entry name" value="HAD-SF-IIB"/>
    <property type="match status" value="1"/>
</dbReference>
<comment type="caution">
    <text evidence="1">The sequence shown here is derived from an EMBL/GenBank/DDBJ whole genome shotgun (WGS) entry which is preliminary data.</text>
</comment>
<dbReference type="GO" id="GO:0005829">
    <property type="term" value="C:cytosol"/>
    <property type="evidence" value="ECO:0007669"/>
    <property type="project" value="TreeGrafter"/>
</dbReference>
<accession>R6U1X6</accession>
<dbReference type="InterPro" id="IPR006379">
    <property type="entry name" value="HAD-SF_hydro_IIB"/>
</dbReference>
<dbReference type="EMBL" id="JALEMU010000101">
    <property type="protein sequence ID" value="MCI5755919.1"/>
    <property type="molecule type" value="Genomic_DNA"/>
</dbReference>
<dbReference type="Gene3D" id="3.30.1240.10">
    <property type="match status" value="2"/>
</dbReference>